<sequence length="436" mass="48756">MQLSKGQKIDITKGRSISRLTLSFGWEVRRADVSVDASVFLLSKDNRCVQDQDLIFYGNPHSADGTVIYSQDGTGKQGTLRVGLRDLPDRIDRLAVTVSIYDSAKRGHTMNDVSSLYVKLMDDVSGAVIASYECGADVAAETAIIVGELYRYQGEWKFSAVGSGFYGGLEALVTHYGLELEQEEGLSDIAAAVEEVKAAIAEQAPSLAVPDTTVHSTIDLRKKAVEFTLKKKQLTDVVARVGVVLDISGSMQYQYRSGIVQDVVERVLAIACKFDDNATLDVWIYDNEFSRMASVTESSLQQYVKKQILDNPFVHKFGRNNEPPVMEDVIRKYTIEENSDTPVYIIFINDGGVQKSIQKVITRSAVLPIFWQFVGIGDSSFEVLKRLDTMQGRIVDNANFIHWDKIEHVSDEELYDRLLDEFPQWIRAAKQKGILR</sequence>
<name>A0ABR8N2A5_9BACL</name>
<dbReference type="InterPro" id="IPR036465">
    <property type="entry name" value="vWFA_dom_sf"/>
</dbReference>
<evidence type="ECO:0000313" key="2">
    <source>
        <dbReference type="EMBL" id="MBD3922302.1"/>
    </source>
</evidence>
<evidence type="ECO:0000259" key="1">
    <source>
        <dbReference type="PROSITE" id="PS50234"/>
    </source>
</evidence>
<dbReference type="Pfam" id="PF10138">
    <property type="entry name" value="vWA-TerF-like"/>
    <property type="match status" value="1"/>
</dbReference>
<dbReference type="Gene3D" id="2.60.60.30">
    <property type="entry name" value="sav2460 like domains"/>
    <property type="match status" value="1"/>
</dbReference>
<dbReference type="Proteomes" id="UP000609346">
    <property type="component" value="Unassembled WGS sequence"/>
</dbReference>
<dbReference type="PROSITE" id="PS50234">
    <property type="entry name" value="VWFA"/>
    <property type="match status" value="1"/>
</dbReference>
<dbReference type="InterPro" id="IPR051324">
    <property type="entry name" value="Stress/Tellurium_Resist"/>
</dbReference>
<dbReference type="SMART" id="SM00327">
    <property type="entry name" value="VWA"/>
    <property type="match status" value="1"/>
</dbReference>
<organism evidence="2 3">
    <name type="scientific">Paenibacillus terricola</name>
    <dbReference type="NCBI Taxonomy" id="2763503"/>
    <lineage>
        <taxon>Bacteria</taxon>
        <taxon>Bacillati</taxon>
        <taxon>Bacillota</taxon>
        <taxon>Bacilli</taxon>
        <taxon>Bacillales</taxon>
        <taxon>Paenibacillaceae</taxon>
        <taxon>Paenibacillus</taxon>
    </lineage>
</organism>
<dbReference type="SUPFAM" id="SSF53300">
    <property type="entry name" value="vWA-like"/>
    <property type="match status" value="1"/>
</dbReference>
<dbReference type="InterPro" id="IPR002035">
    <property type="entry name" value="VWF_A"/>
</dbReference>
<dbReference type="Pfam" id="PF02342">
    <property type="entry name" value="TerD"/>
    <property type="match status" value="1"/>
</dbReference>
<dbReference type="PANTHER" id="PTHR32097">
    <property type="entry name" value="CAMP-BINDING PROTEIN 1-RELATED"/>
    <property type="match status" value="1"/>
</dbReference>
<comment type="caution">
    <text evidence="2">The sequence shown here is derived from an EMBL/GenBank/DDBJ whole genome shotgun (WGS) entry which is preliminary data.</text>
</comment>
<dbReference type="InterPro" id="IPR019303">
    <property type="entry name" value="vWA_TerF_C"/>
</dbReference>
<dbReference type="RefSeq" id="WP_191206599.1">
    <property type="nucleotide sequence ID" value="NZ_JACXZA010000008.1"/>
</dbReference>
<protein>
    <submittedName>
        <fullName evidence="2">VWA domain-containing protein</fullName>
    </submittedName>
</protein>
<dbReference type="CDD" id="cd06974">
    <property type="entry name" value="TerD_like"/>
    <property type="match status" value="1"/>
</dbReference>
<dbReference type="InterPro" id="IPR003325">
    <property type="entry name" value="TerD"/>
</dbReference>
<dbReference type="Gene3D" id="3.40.50.410">
    <property type="entry name" value="von Willebrand factor, type A domain"/>
    <property type="match status" value="1"/>
</dbReference>
<gene>
    <name evidence="2" type="ORF">H8B09_26340</name>
</gene>
<dbReference type="PANTHER" id="PTHR32097:SF15">
    <property type="entry name" value="STRESS RESPONSE PROTEIN SCP2"/>
    <property type="match status" value="1"/>
</dbReference>
<proteinExistence type="predicted"/>
<dbReference type="EMBL" id="JACXZA010000008">
    <property type="protein sequence ID" value="MBD3922302.1"/>
    <property type="molecule type" value="Genomic_DNA"/>
</dbReference>
<feature type="domain" description="VWFA" evidence="1">
    <location>
        <begin position="240"/>
        <end position="418"/>
    </location>
</feature>
<keyword evidence="3" id="KW-1185">Reference proteome</keyword>
<reference evidence="2 3" key="1">
    <citation type="submission" date="2020-09" db="EMBL/GenBank/DDBJ databases">
        <title>Paenibacillus sp. strain PR3 16S rRNA gene Genome sequencing and assembly.</title>
        <authorList>
            <person name="Kim J."/>
        </authorList>
    </citation>
    <scope>NUCLEOTIDE SEQUENCE [LARGE SCALE GENOMIC DNA]</scope>
    <source>
        <strain evidence="2 3">PR3</strain>
    </source>
</reference>
<accession>A0ABR8N2A5</accession>
<evidence type="ECO:0000313" key="3">
    <source>
        <dbReference type="Proteomes" id="UP000609346"/>
    </source>
</evidence>